<dbReference type="Proteomes" id="UP000660047">
    <property type="component" value="Unassembled WGS sequence"/>
</dbReference>
<sequence length="153" mass="17998">MLIDYVGHTTSEAKQIAGETGVTHEEKNTYLKNRRYYFDAVTKTMVRSMSVLDSGTIDGMATDENGKALILLISDHLDWKNEYDHLLRLQEKINSYITFCEEHQYNEFYEEDLIEYAVFEIHFKYEPTKKAMDFLEQVQRQVNELGITIECHI</sequence>
<dbReference type="RefSeq" id="WP_015533328.1">
    <property type="nucleotide sequence ID" value="NZ_BLYL01000039.1"/>
</dbReference>
<proteinExistence type="predicted"/>
<protein>
    <submittedName>
        <fullName evidence="1">Uncharacterized protein</fullName>
    </submittedName>
</protein>
<comment type="caution">
    <text evidence="1">The sequence shown here is derived from an EMBL/GenBank/DDBJ whole genome shotgun (WGS) entry which is preliminary data.</text>
</comment>
<name>A0AAI9K5B6_9FIRM</name>
<gene>
    <name evidence="1" type="ORF">COEU31_28440</name>
</gene>
<reference evidence="1" key="1">
    <citation type="submission" date="2020-06" db="EMBL/GenBank/DDBJ databases">
        <title>Characterization of fructooligosaccharide metabolism and fructooligosaccharide-degrading enzymes in human commensal butyrate producers.</title>
        <authorList>
            <person name="Tanno H."/>
            <person name="Fujii T."/>
            <person name="Hirano K."/>
            <person name="Maeno S."/>
            <person name="Tonozuka T."/>
            <person name="Sakamoto M."/>
            <person name="Ohkuma M."/>
            <person name="Tochio T."/>
            <person name="Endo A."/>
        </authorList>
    </citation>
    <scope>NUCLEOTIDE SEQUENCE</scope>
    <source>
        <strain evidence="1">JCM 31265</strain>
    </source>
</reference>
<dbReference type="AlphaFoldDB" id="A0AAI9K5B6"/>
<dbReference type="Pfam" id="PF20212">
    <property type="entry name" value="DUF6572"/>
    <property type="match status" value="1"/>
</dbReference>
<organism evidence="1 2">
    <name type="scientific">Coprococcus eutactus</name>
    <dbReference type="NCBI Taxonomy" id="33043"/>
    <lineage>
        <taxon>Bacteria</taxon>
        <taxon>Bacillati</taxon>
        <taxon>Bacillota</taxon>
        <taxon>Clostridia</taxon>
        <taxon>Lachnospirales</taxon>
        <taxon>Lachnospiraceae</taxon>
        <taxon>Coprococcus</taxon>
    </lineage>
</organism>
<dbReference type="EMBL" id="BLYL01000039">
    <property type="protein sequence ID" value="GFO95798.1"/>
    <property type="molecule type" value="Genomic_DNA"/>
</dbReference>
<accession>A0AAI9K5B6</accession>
<evidence type="ECO:0000313" key="1">
    <source>
        <dbReference type="EMBL" id="GFO95798.1"/>
    </source>
</evidence>
<evidence type="ECO:0000313" key="2">
    <source>
        <dbReference type="Proteomes" id="UP000660047"/>
    </source>
</evidence>
<dbReference type="InterPro" id="IPR046702">
    <property type="entry name" value="DUF6572"/>
</dbReference>